<evidence type="ECO:0000256" key="2">
    <source>
        <dbReference type="ARBA" id="ARBA00023043"/>
    </source>
</evidence>
<dbReference type="Pfam" id="PF12796">
    <property type="entry name" value="Ank_2"/>
    <property type="match status" value="2"/>
</dbReference>
<reference evidence="4 6" key="2">
    <citation type="submission" date="2018-03" db="EMBL/GenBank/DDBJ databases">
        <authorList>
            <person name="Fogelqvist J."/>
        </authorList>
    </citation>
    <scope>NUCLEOTIDE SEQUENCE [LARGE SCALE GENOMIC DNA]</scope>
</reference>
<organism evidence="3 5">
    <name type="scientific">Plasmodiophora brassicae</name>
    <name type="common">Clubroot disease agent</name>
    <dbReference type="NCBI Taxonomy" id="37360"/>
    <lineage>
        <taxon>Eukaryota</taxon>
        <taxon>Sar</taxon>
        <taxon>Rhizaria</taxon>
        <taxon>Endomyxa</taxon>
        <taxon>Phytomyxea</taxon>
        <taxon>Plasmodiophorida</taxon>
        <taxon>Plasmodiophoridae</taxon>
        <taxon>Plasmodiophora</taxon>
    </lineage>
</organism>
<dbReference type="SUPFAM" id="SSF48403">
    <property type="entry name" value="Ankyrin repeat"/>
    <property type="match status" value="1"/>
</dbReference>
<name>A0A0G4J8A3_PLABS</name>
<reference evidence="3 5" key="1">
    <citation type="submission" date="2015-02" db="EMBL/GenBank/DDBJ databases">
        <authorList>
            <person name="Chooi Y.-H."/>
        </authorList>
    </citation>
    <scope>NUCLEOTIDE SEQUENCE [LARGE SCALE GENOMIC DNA]</scope>
    <source>
        <strain evidence="3">E3</strain>
    </source>
</reference>
<dbReference type="InterPro" id="IPR036770">
    <property type="entry name" value="Ankyrin_rpt-contain_sf"/>
</dbReference>
<geneLocation type="mitochondrion" evidence="4"/>
<dbReference type="SMART" id="SM00248">
    <property type="entry name" value="ANK"/>
    <property type="match status" value="6"/>
</dbReference>
<dbReference type="PANTHER" id="PTHR24198">
    <property type="entry name" value="ANKYRIN REPEAT AND PROTEIN KINASE DOMAIN-CONTAINING PROTEIN"/>
    <property type="match status" value="1"/>
</dbReference>
<keyword evidence="1" id="KW-0677">Repeat</keyword>
<evidence type="ECO:0000313" key="4">
    <source>
        <dbReference type="EMBL" id="SPQ99686.1"/>
    </source>
</evidence>
<accession>A0A0G4J8A3</accession>
<evidence type="ECO:0000313" key="6">
    <source>
        <dbReference type="Proteomes" id="UP000290189"/>
    </source>
</evidence>
<evidence type="ECO:0000256" key="1">
    <source>
        <dbReference type="ARBA" id="ARBA00022737"/>
    </source>
</evidence>
<proteinExistence type="predicted"/>
<dbReference type="EMBL" id="OVEO01000012">
    <property type="protein sequence ID" value="SPQ99686.1"/>
    <property type="molecule type" value="Genomic_DNA"/>
</dbReference>
<keyword evidence="4" id="KW-0496">Mitochondrion</keyword>
<dbReference type="PANTHER" id="PTHR24198:SF165">
    <property type="entry name" value="ANKYRIN REPEAT-CONTAINING PROTEIN-RELATED"/>
    <property type="match status" value="1"/>
</dbReference>
<evidence type="ECO:0000313" key="3">
    <source>
        <dbReference type="EMBL" id="CEP03727.1"/>
    </source>
</evidence>
<dbReference type="STRING" id="37360.A0A0G4J8A3"/>
<dbReference type="Proteomes" id="UP000290189">
    <property type="component" value="Unassembled WGS sequence"/>
</dbReference>
<keyword evidence="2" id="KW-0040">ANK repeat</keyword>
<dbReference type="AlphaFoldDB" id="A0A0G4J8A3"/>
<dbReference type="Gene3D" id="1.25.40.20">
    <property type="entry name" value="Ankyrin repeat-containing domain"/>
    <property type="match status" value="2"/>
</dbReference>
<sequence length="609" mass="65635">MASSGISATRQAALKVPPTLYVPTLNADFIVNDPIVSENQLERRHLADLLVSVLPGRVAALAGSLVRAYGDLADDHPMVSGYWMVISALGGLDVNVRSVLGRDTGDLGDIVGALCHDYLRVAGESGSRAALLSDRLLTASDAVVKRLLTLSPISVRYLLADELLIMARVLRRMLGALTSASAAVQLAVNAAVGSDASTFDRLVACNSLPRRSPDIALLVACLSGNTIAVQSLLNAVPRSRMSLALRAAVVGRHAHVVDMLLGRDGVDAGDKDGWALFAAVERGSLPIVQRLLADPLCIRADAHNSLALVVAASKGQADVMRHLLSNRLTRANAVDSWALRVAANNGQVEAVRILLGTTSVDPTANDSEALWRAAGNGRADVVSELLRDRRADPGARGGLALALAAAMGHDAVVDVLLRDERVDVSTNWYAALRAAISGQNVACVDRILQEEGVRDALDASFAWPSIPQSLRDAIGAIARECDDTVSERNWADDAIWPNWQCTSPSVIIRLLRAGLAFQDDEHRRPNRWQRTAVSSARRHLRHARDAAVRTIARLATPRSRLPLPDSIRALIALFWIPDHHGLEAFTDADRRREVDRIAGRIRTRLRAER</sequence>
<dbReference type="Proteomes" id="UP000039324">
    <property type="component" value="Unassembled WGS sequence"/>
</dbReference>
<keyword evidence="5" id="KW-1185">Reference proteome</keyword>
<dbReference type="EMBL" id="CDSF01000155">
    <property type="protein sequence ID" value="CEP03727.1"/>
    <property type="molecule type" value="Genomic_DNA"/>
</dbReference>
<evidence type="ECO:0000313" key="5">
    <source>
        <dbReference type="Proteomes" id="UP000039324"/>
    </source>
</evidence>
<protein>
    <submittedName>
        <fullName evidence="3">Uncharacterized protein</fullName>
    </submittedName>
</protein>
<dbReference type="InterPro" id="IPR002110">
    <property type="entry name" value="Ankyrin_rpt"/>
</dbReference>
<gene>
    <name evidence="3" type="ORF">PBRA_003334</name>
    <name evidence="4" type="ORF">PLBR_LOCUS6901</name>
</gene>